<keyword evidence="2" id="KW-1185">Reference proteome</keyword>
<name>A0ABX0RI17_9GAMM</name>
<reference evidence="1 2" key="1">
    <citation type="journal article" date="2019" name="bioRxiv">
        <title>Bacteria contribute to plant secondary compound degradation in a generalist herbivore system.</title>
        <authorList>
            <person name="Francoeur C.B."/>
            <person name="Khadempour L."/>
            <person name="Moreira-Soto R.D."/>
            <person name="Gotting K."/>
            <person name="Book A.J."/>
            <person name="Pinto-Tomas A.A."/>
            <person name="Keefover-Ring K."/>
            <person name="Currie C.R."/>
        </authorList>
    </citation>
    <scope>NUCLEOTIDE SEQUENCE [LARGE SCALE GENOMIC DNA]</scope>
    <source>
        <strain evidence="1">Al-1710</strain>
    </source>
</reference>
<dbReference type="Proteomes" id="UP001515780">
    <property type="component" value="Unassembled WGS sequence"/>
</dbReference>
<organism evidence="1 2">
    <name type="scientific">Candidatus Pantoea communis</name>
    <dbReference type="NCBI Taxonomy" id="2608354"/>
    <lineage>
        <taxon>Bacteria</taxon>
        <taxon>Pseudomonadati</taxon>
        <taxon>Pseudomonadota</taxon>
        <taxon>Gammaproteobacteria</taxon>
        <taxon>Enterobacterales</taxon>
        <taxon>Erwiniaceae</taxon>
        <taxon>Pantoea</taxon>
    </lineage>
</organism>
<dbReference type="EMBL" id="VWXC01000001">
    <property type="protein sequence ID" value="NIG17295.1"/>
    <property type="molecule type" value="Genomic_DNA"/>
</dbReference>
<protein>
    <submittedName>
        <fullName evidence="1">Rha family transcriptional regulator</fullName>
    </submittedName>
</protein>
<sequence>MSMNPLFLPAENVPTMTSLEVVDFINQVREQKASDEAIKYPCSKYPKLLHKNFLQKVPKVLGLSSAKFLADDNFATGKGAVSSRQIYKFPKREACLMAMSYDYDAQARVFDRMIELEERLKSEEIQISVSDQDFHASAMEEYQHRLVLLEQRSFREHGQKGSGLMQLRKKEKKELEAFSEKVKKLSQLTLPGIDDENRTIQ</sequence>
<dbReference type="RefSeq" id="WP_166718866.1">
    <property type="nucleotide sequence ID" value="NZ_VWXC01000001.1"/>
</dbReference>
<evidence type="ECO:0000313" key="1">
    <source>
        <dbReference type="EMBL" id="NIG17295.1"/>
    </source>
</evidence>
<gene>
    <name evidence="1" type="ORF">F3J37_01210</name>
</gene>
<accession>A0ABX0RI17</accession>
<evidence type="ECO:0000313" key="2">
    <source>
        <dbReference type="Proteomes" id="UP001515780"/>
    </source>
</evidence>
<comment type="caution">
    <text evidence="1">The sequence shown here is derived from an EMBL/GenBank/DDBJ whole genome shotgun (WGS) entry which is preliminary data.</text>
</comment>
<proteinExistence type="predicted"/>